<evidence type="ECO:0000256" key="3">
    <source>
        <dbReference type="ARBA" id="ARBA00023125"/>
    </source>
</evidence>
<protein>
    <recommendedName>
        <fullName evidence="10">Tyr recombinase domain-containing protein</fullName>
    </recommendedName>
</protein>
<dbReference type="PROSITE" id="PS51900">
    <property type="entry name" value="CB"/>
    <property type="match status" value="1"/>
</dbReference>
<dbReference type="InterPro" id="IPR002104">
    <property type="entry name" value="Integrase_catalytic"/>
</dbReference>
<name>A0A150MY54_9BACL</name>
<evidence type="ECO:0000313" key="8">
    <source>
        <dbReference type="EMBL" id="KYD29359.1"/>
    </source>
</evidence>
<evidence type="ECO:0000313" key="9">
    <source>
        <dbReference type="Proteomes" id="UP000075324"/>
    </source>
</evidence>
<dbReference type="InterPro" id="IPR050808">
    <property type="entry name" value="Phage_Integrase"/>
</dbReference>
<keyword evidence="4" id="KW-0233">DNA recombination</keyword>
<proteinExistence type="inferred from homology"/>
<dbReference type="EMBL" id="LQYW01000064">
    <property type="protein sequence ID" value="KYD29359.1"/>
    <property type="molecule type" value="Genomic_DNA"/>
</dbReference>
<dbReference type="InterPro" id="IPR004107">
    <property type="entry name" value="Integrase_SAM-like_N"/>
</dbReference>
<dbReference type="PANTHER" id="PTHR30629:SF2">
    <property type="entry name" value="PROPHAGE INTEGRASE INTS-RELATED"/>
    <property type="match status" value="1"/>
</dbReference>
<dbReference type="PROSITE" id="PS51898">
    <property type="entry name" value="TYR_RECOMBINASE"/>
    <property type="match status" value="1"/>
</dbReference>
<sequence>MKGHVYKRGETWTFVVDVGRDPVTGKRKQKSKGGFRRKRDAEAALRKLLSEIDENRYIEPSSEAFSSFIEKWFYEHYKKRIKETTAISREYLLKKHLIDENPFANKPLSSITTEDIDSFYNLKLDEGYSTNYIRKMHQLLHQAFEQAVKWKKISYNPATQADPPSIKKEEMKIWSLNEIHKFLNECKNERNYITFLLAIYTGMRRGEILGLKWSDIDFDKKVIHVNRSLGSSPNYCVNSPLIDNMDLMT</sequence>
<dbReference type="InterPro" id="IPR013762">
    <property type="entry name" value="Integrase-like_cat_sf"/>
</dbReference>
<reference evidence="8 9" key="1">
    <citation type="submission" date="2016-01" db="EMBL/GenBank/DDBJ databases">
        <title>Draft Genome Sequences of Seven Thermophilic Sporeformers Isolated from Foods.</title>
        <authorList>
            <person name="Berendsen E.M."/>
            <person name="Wells-Bennik M.H."/>
            <person name="Krawcyk A.O."/>
            <person name="De Jong A."/>
            <person name="Holsappel S."/>
            <person name="Eijlander R.T."/>
            <person name="Kuipers O.P."/>
        </authorList>
    </citation>
    <scope>NUCLEOTIDE SEQUENCE [LARGE SCALE GENOMIC DNA]</scope>
    <source>
        <strain evidence="8 9">B4110</strain>
    </source>
</reference>
<dbReference type="Pfam" id="PF00589">
    <property type="entry name" value="Phage_integrase"/>
    <property type="match status" value="1"/>
</dbReference>
<dbReference type="InterPro" id="IPR011010">
    <property type="entry name" value="DNA_brk_join_enz"/>
</dbReference>
<keyword evidence="2" id="KW-0229">DNA integration</keyword>
<evidence type="ECO:0008006" key="10">
    <source>
        <dbReference type="Google" id="ProtNLM"/>
    </source>
</evidence>
<dbReference type="Proteomes" id="UP000075324">
    <property type="component" value="Unassembled WGS sequence"/>
</dbReference>
<dbReference type="AlphaFoldDB" id="A0A150MY54"/>
<dbReference type="GO" id="GO:0015074">
    <property type="term" value="P:DNA integration"/>
    <property type="evidence" value="ECO:0007669"/>
    <property type="project" value="UniProtKB-KW"/>
</dbReference>
<comment type="similarity">
    <text evidence="1">Belongs to the 'phage' integrase family.</text>
</comment>
<dbReference type="InterPro" id="IPR028259">
    <property type="entry name" value="AP2-like_int_N"/>
</dbReference>
<evidence type="ECO:0000256" key="4">
    <source>
        <dbReference type="ARBA" id="ARBA00023172"/>
    </source>
</evidence>
<gene>
    <name evidence="8" type="ORF">B4110_0953</name>
</gene>
<evidence type="ECO:0000256" key="2">
    <source>
        <dbReference type="ARBA" id="ARBA00022908"/>
    </source>
</evidence>
<comment type="caution">
    <text evidence="8">The sequence shown here is derived from an EMBL/GenBank/DDBJ whole genome shotgun (WGS) entry which is preliminary data.</text>
</comment>
<dbReference type="GO" id="GO:0003677">
    <property type="term" value="F:DNA binding"/>
    <property type="evidence" value="ECO:0007669"/>
    <property type="project" value="UniProtKB-UniRule"/>
</dbReference>
<keyword evidence="3 5" id="KW-0238">DNA-binding</keyword>
<dbReference type="Gene3D" id="1.10.150.130">
    <property type="match status" value="1"/>
</dbReference>
<organism evidence="8 9">
    <name type="scientific">Parageobacillus toebii</name>
    <dbReference type="NCBI Taxonomy" id="153151"/>
    <lineage>
        <taxon>Bacteria</taxon>
        <taxon>Bacillati</taxon>
        <taxon>Bacillota</taxon>
        <taxon>Bacilli</taxon>
        <taxon>Bacillales</taxon>
        <taxon>Anoxybacillaceae</taxon>
        <taxon>Parageobacillus</taxon>
    </lineage>
</organism>
<dbReference type="SUPFAM" id="SSF56349">
    <property type="entry name" value="DNA breaking-rejoining enzymes"/>
    <property type="match status" value="1"/>
</dbReference>
<feature type="domain" description="Tyr recombinase" evidence="6">
    <location>
        <begin position="169"/>
        <end position="249"/>
    </location>
</feature>
<dbReference type="PATRIC" id="fig|153151.4.peg.3799"/>
<evidence type="ECO:0000256" key="5">
    <source>
        <dbReference type="PROSITE-ProRule" id="PRU01248"/>
    </source>
</evidence>
<accession>A0A150MY54</accession>
<dbReference type="InterPro" id="IPR010998">
    <property type="entry name" value="Integrase_recombinase_N"/>
</dbReference>
<evidence type="ECO:0000256" key="1">
    <source>
        <dbReference type="ARBA" id="ARBA00008857"/>
    </source>
</evidence>
<dbReference type="PANTHER" id="PTHR30629">
    <property type="entry name" value="PROPHAGE INTEGRASE"/>
    <property type="match status" value="1"/>
</dbReference>
<dbReference type="Gene3D" id="1.10.443.10">
    <property type="entry name" value="Intergrase catalytic core"/>
    <property type="match status" value="1"/>
</dbReference>
<evidence type="ECO:0000259" key="6">
    <source>
        <dbReference type="PROSITE" id="PS51898"/>
    </source>
</evidence>
<dbReference type="GO" id="GO:0006310">
    <property type="term" value="P:DNA recombination"/>
    <property type="evidence" value="ECO:0007669"/>
    <property type="project" value="UniProtKB-KW"/>
</dbReference>
<dbReference type="Pfam" id="PF14659">
    <property type="entry name" value="Phage_int_SAM_3"/>
    <property type="match status" value="1"/>
</dbReference>
<dbReference type="Pfam" id="PF14657">
    <property type="entry name" value="Arm-DNA-bind_4"/>
    <property type="match status" value="1"/>
</dbReference>
<feature type="domain" description="Core-binding (CB)" evidence="7">
    <location>
        <begin position="63"/>
        <end position="148"/>
    </location>
</feature>
<evidence type="ECO:0000259" key="7">
    <source>
        <dbReference type="PROSITE" id="PS51900"/>
    </source>
</evidence>
<dbReference type="InterPro" id="IPR044068">
    <property type="entry name" value="CB"/>
</dbReference>
<dbReference type="RefSeq" id="WP_235603624.1">
    <property type="nucleotide sequence ID" value="NZ_LQYW01000064.1"/>
</dbReference>